<evidence type="ECO:0000313" key="2">
    <source>
        <dbReference type="Proteomes" id="UP000564677"/>
    </source>
</evidence>
<accession>A0A7X5UXP8</accession>
<evidence type="ECO:0000313" key="1">
    <source>
        <dbReference type="EMBL" id="NIJ63835.1"/>
    </source>
</evidence>
<dbReference type="AlphaFoldDB" id="A0A7X5UXP8"/>
<reference evidence="1 2" key="1">
    <citation type="submission" date="2020-03" db="EMBL/GenBank/DDBJ databases">
        <title>Genomic Encyclopedia of Type Strains, Phase IV (KMG-IV): sequencing the most valuable type-strain genomes for metagenomic binning, comparative biology and taxonomic classification.</title>
        <authorList>
            <person name="Goeker M."/>
        </authorList>
    </citation>
    <scope>NUCLEOTIDE SEQUENCE [LARGE SCALE GENOMIC DNA]</scope>
    <source>
        <strain evidence="1 2">DSM 4733</strain>
    </source>
</reference>
<comment type="caution">
    <text evidence="1">The sequence shown here is derived from an EMBL/GenBank/DDBJ whole genome shotgun (WGS) entry which is preliminary data.</text>
</comment>
<dbReference type="Proteomes" id="UP000564677">
    <property type="component" value="Unassembled WGS sequence"/>
</dbReference>
<name>A0A7X5UXP8_9SPHN</name>
<dbReference type="EMBL" id="JAASQV010000001">
    <property type="protein sequence ID" value="NIJ63835.1"/>
    <property type="molecule type" value="Genomic_DNA"/>
</dbReference>
<gene>
    <name evidence="1" type="ORF">FHR20_000766</name>
</gene>
<sequence>MPLDPRLRGNDDCWLEGAEKQKALPALAERAS</sequence>
<keyword evidence="2" id="KW-1185">Reference proteome</keyword>
<organism evidence="1 2">
    <name type="scientific">Sphingomonas leidyi</name>
    <dbReference type="NCBI Taxonomy" id="68569"/>
    <lineage>
        <taxon>Bacteria</taxon>
        <taxon>Pseudomonadati</taxon>
        <taxon>Pseudomonadota</taxon>
        <taxon>Alphaproteobacteria</taxon>
        <taxon>Sphingomonadales</taxon>
        <taxon>Sphingomonadaceae</taxon>
        <taxon>Sphingomonas</taxon>
    </lineage>
</organism>
<proteinExistence type="predicted"/>
<protein>
    <submittedName>
        <fullName evidence="1">Uncharacterized protein</fullName>
    </submittedName>
</protein>